<gene>
    <name evidence="1" type="ORF">ECE50_022750</name>
</gene>
<organism evidence="1 2">
    <name type="scientific">Chitinophaga solisilvae</name>
    <dbReference type="NCBI Taxonomy" id="1233460"/>
    <lineage>
        <taxon>Bacteria</taxon>
        <taxon>Pseudomonadati</taxon>
        <taxon>Bacteroidota</taxon>
        <taxon>Chitinophagia</taxon>
        <taxon>Chitinophagales</taxon>
        <taxon>Chitinophagaceae</taxon>
        <taxon>Chitinophaga</taxon>
    </lineage>
</organism>
<name>A0A3S1BLT2_9BACT</name>
<comment type="caution">
    <text evidence="1">The sequence shown here is derived from an EMBL/GenBank/DDBJ whole genome shotgun (WGS) entry which is preliminary data.</text>
</comment>
<proteinExistence type="predicted"/>
<sequence length="115" mass="13325">MEKPGEMTTLTRVLEKLHERGFDHELKMSDHGRMQSPDTKKIYNPEDLLIIKTYRFEGESDPSDSSILYVMEDKEGNKGYVLDAYGAYSSHDESGFDEFIQKIPVEDREEQLLFG</sequence>
<evidence type="ECO:0000313" key="1">
    <source>
        <dbReference type="EMBL" id="NSL89679.1"/>
    </source>
</evidence>
<evidence type="ECO:0000313" key="2">
    <source>
        <dbReference type="Proteomes" id="UP000281028"/>
    </source>
</evidence>
<accession>A0A3S1BLT2</accession>
<dbReference type="EMBL" id="RIAR02000001">
    <property type="protein sequence ID" value="NSL89679.1"/>
    <property type="molecule type" value="Genomic_DNA"/>
</dbReference>
<dbReference type="AlphaFoldDB" id="A0A3S1BLT2"/>
<keyword evidence="2" id="KW-1185">Reference proteome</keyword>
<dbReference type="RefSeq" id="WP_127037111.1">
    <property type="nucleotide sequence ID" value="NZ_JAABOK010000007.1"/>
</dbReference>
<protein>
    <submittedName>
        <fullName evidence="1">Uncharacterized protein</fullName>
    </submittedName>
</protein>
<dbReference type="OrthoDB" id="8418771at2"/>
<reference evidence="1" key="1">
    <citation type="submission" date="2020-05" db="EMBL/GenBank/DDBJ databases">
        <title>Chitinophaga laudate sp. nov., isolated from a tropical peat swamp.</title>
        <authorList>
            <person name="Goh C.B.S."/>
            <person name="Lee M.S."/>
            <person name="Parimannan S."/>
            <person name="Pasbakhsh P."/>
            <person name="Yule C.M."/>
            <person name="Rajandas H."/>
            <person name="Loke S."/>
            <person name="Croft L."/>
            <person name="Tan J.B.L."/>
        </authorList>
    </citation>
    <scope>NUCLEOTIDE SEQUENCE</scope>
    <source>
        <strain evidence="1">Mgbs1</strain>
    </source>
</reference>
<dbReference type="Proteomes" id="UP000281028">
    <property type="component" value="Unassembled WGS sequence"/>
</dbReference>